<comment type="subcellular location">
    <subcellularLocation>
        <location evidence="1">Cell membrane</location>
        <topology evidence="1">Multi-pass membrane protein</topology>
    </subcellularLocation>
</comment>
<dbReference type="GO" id="GO:0005524">
    <property type="term" value="F:ATP binding"/>
    <property type="evidence" value="ECO:0007669"/>
    <property type="project" value="UniProtKB-UniRule"/>
</dbReference>
<dbReference type="Proteomes" id="UP001178507">
    <property type="component" value="Unassembled WGS sequence"/>
</dbReference>
<keyword evidence="3" id="KW-1003">Cell membrane</keyword>
<keyword evidence="4" id="KW-0812">Transmembrane</keyword>
<dbReference type="SMART" id="SM00129">
    <property type="entry name" value="KISc"/>
    <property type="match status" value="1"/>
</dbReference>
<dbReference type="AlphaFoldDB" id="A0AA36JIQ6"/>
<protein>
    <recommendedName>
        <fullName evidence="9">Kinesin motor domain-containing protein</fullName>
    </recommendedName>
</protein>
<dbReference type="Pfam" id="PF25539">
    <property type="entry name" value="Bestrophin_2"/>
    <property type="match status" value="1"/>
</dbReference>
<dbReference type="Gene3D" id="3.40.850.10">
    <property type="entry name" value="Kinesin motor domain"/>
    <property type="match status" value="1"/>
</dbReference>
<organism evidence="10 11">
    <name type="scientific">Effrenium voratum</name>
    <dbReference type="NCBI Taxonomy" id="2562239"/>
    <lineage>
        <taxon>Eukaryota</taxon>
        <taxon>Sar</taxon>
        <taxon>Alveolata</taxon>
        <taxon>Dinophyceae</taxon>
        <taxon>Suessiales</taxon>
        <taxon>Symbiodiniaceae</taxon>
        <taxon>Effrenium</taxon>
    </lineage>
</organism>
<reference evidence="10" key="1">
    <citation type="submission" date="2023-08" db="EMBL/GenBank/DDBJ databases">
        <authorList>
            <person name="Chen Y."/>
            <person name="Shah S."/>
            <person name="Dougan E. K."/>
            <person name="Thang M."/>
            <person name="Chan C."/>
        </authorList>
    </citation>
    <scope>NUCLEOTIDE SEQUENCE</scope>
</reference>
<keyword evidence="8" id="KW-0505">Motor protein</keyword>
<dbReference type="GO" id="GO:0007018">
    <property type="term" value="P:microtubule-based movement"/>
    <property type="evidence" value="ECO:0007669"/>
    <property type="project" value="InterPro"/>
</dbReference>
<keyword evidence="2" id="KW-0813">Transport</keyword>
<evidence type="ECO:0000256" key="8">
    <source>
        <dbReference type="PROSITE-ProRule" id="PRU00283"/>
    </source>
</evidence>
<feature type="binding site" evidence="8">
    <location>
        <begin position="466"/>
        <end position="473"/>
    </location>
    <ligand>
        <name>ATP</name>
        <dbReference type="ChEBI" id="CHEBI:30616"/>
    </ligand>
</feature>
<sequence length="508" mass="55391">MNSLLDALSDRAQDQKKPCTSCRSCFTGGDSVVTYKANTASCDWLGWLRTVLSLRGRPILHVAPPLLVIGAMAVICAAAKDSSTIFGQNWDIPHLEDILKEDYALLLTPLSFMLVYRLNRSAVRFYDARAAAGKLIELCRVLAGEAVHFASHDKAACDEICRWIVAFPVCTRNFLRGQDSVGELHGVLDLTQLAALQKAPVQTLFACDRIRAATLRAARSNQKDPAPVVAVMLQTMEGHIGTLTGSMGAMERINNTPLPFAYVSHLRTCLVVYLLGLPWMLKTDSWWSVPLVLLVSYALLGIEAAAVACERPFRDQANHLPFDQFARVVADNVRQILLQAEVDSIAVPEQERDIRSLDLPRVSENIRVCVRIRPLTSEEANSGELPSIVPGPQGSGLLKLLLLDSLSTSRRTDERKLVAPRSWPKAWEFDFVISGKGSQAGVYNLLGQHLVQNSVEGLNGCVIACGPSGSGKSHTIFGGRQQDGSRAWCRASQRASFGCSVPGGRSTS</sequence>
<evidence type="ECO:0000313" key="11">
    <source>
        <dbReference type="Proteomes" id="UP001178507"/>
    </source>
</evidence>
<evidence type="ECO:0000256" key="6">
    <source>
        <dbReference type="ARBA" id="ARBA00023065"/>
    </source>
</evidence>
<evidence type="ECO:0000256" key="4">
    <source>
        <dbReference type="ARBA" id="ARBA00022692"/>
    </source>
</evidence>
<dbReference type="InterPro" id="IPR001752">
    <property type="entry name" value="Kinesin_motor_dom"/>
</dbReference>
<dbReference type="InterPro" id="IPR036961">
    <property type="entry name" value="Kinesin_motor_dom_sf"/>
</dbReference>
<dbReference type="PANTHER" id="PTHR33281:SF19">
    <property type="entry name" value="VOLTAGE-DEPENDENT ANION CHANNEL-FORMING PROTEIN YNEE"/>
    <property type="match status" value="1"/>
</dbReference>
<proteinExistence type="inferred from homology"/>
<keyword evidence="8" id="KW-0067">ATP-binding</keyword>
<dbReference type="PANTHER" id="PTHR33281">
    <property type="entry name" value="UPF0187 PROTEIN YNEE"/>
    <property type="match status" value="1"/>
</dbReference>
<dbReference type="SUPFAM" id="SSF52540">
    <property type="entry name" value="P-loop containing nucleoside triphosphate hydrolases"/>
    <property type="match status" value="1"/>
</dbReference>
<dbReference type="EMBL" id="CAUJNA010003600">
    <property type="protein sequence ID" value="CAJ1405748.1"/>
    <property type="molecule type" value="Genomic_DNA"/>
</dbReference>
<keyword evidence="7" id="KW-0472">Membrane</keyword>
<dbReference type="GO" id="GO:0005886">
    <property type="term" value="C:plasma membrane"/>
    <property type="evidence" value="ECO:0007669"/>
    <property type="project" value="UniProtKB-SubCell"/>
</dbReference>
<name>A0AA36JIQ6_9DINO</name>
<accession>A0AA36JIQ6</accession>
<keyword evidence="6" id="KW-0406">Ion transport</keyword>
<feature type="domain" description="Kinesin motor" evidence="9">
    <location>
        <begin position="365"/>
        <end position="508"/>
    </location>
</feature>
<dbReference type="Pfam" id="PF00225">
    <property type="entry name" value="Kinesin"/>
    <property type="match status" value="1"/>
</dbReference>
<keyword evidence="11" id="KW-1185">Reference proteome</keyword>
<evidence type="ECO:0000256" key="5">
    <source>
        <dbReference type="ARBA" id="ARBA00022989"/>
    </source>
</evidence>
<dbReference type="InterPro" id="IPR027417">
    <property type="entry name" value="P-loop_NTPase"/>
</dbReference>
<evidence type="ECO:0000256" key="1">
    <source>
        <dbReference type="ARBA" id="ARBA00004651"/>
    </source>
</evidence>
<dbReference type="GO" id="GO:0005254">
    <property type="term" value="F:chloride channel activity"/>
    <property type="evidence" value="ECO:0007669"/>
    <property type="project" value="InterPro"/>
</dbReference>
<dbReference type="GO" id="GO:0003777">
    <property type="term" value="F:microtubule motor activity"/>
    <property type="evidence" value="ECO:0007669"/>
    <property type="project" value="InterPro"/>
</dbReference>
<dbReference type="PROSITE" id="PS50067">
    <property type="entry name" value="KINESIN_MOTOR_2"/>
    <property type="match status" value="1"/>
</dbReference>
<dbReference type="InterPro" id="IPR044669">
    <property type="entry name" value="YneE/VCCN1/2-like"/>
</dbReference>
<evidence type="ECO:0000256" key="7">
    <source>
        <dbReference type="ARBA" id="ARBA00023136"/>
    </source>
</evidence>
<gene>
    <name evidence="10" type="ORF">EVOR1521_LOCUS27883</name>
</gene>
<evidence type="ECO:0000256" key="3">
    <source>
        <dbReference type="ARBA" id="ARBA00022475"/>
    </source>
</evidence>
<keyword evidence="5" id="KW-1133">Transmembrane helix</keyword>
<dbReference type="GO" id="GO:0008017">
    <property type="term" value="F:microtubule binding"/>
    <property type="evidence" value="ECO:0007669"/>
    <property type="project" value="InterPro"/>
</dbReference>
<comment type="caution">
    <text evidence="10">The sequence shown here is derived from an EMBL/GenBank/DDBJ whole genome shotgun (WGS) entry which is preliminary data.</text>
</comment>
<evidence type="ECO:0000259" key="9">
    <source>
        <dbReference type="PROSITE" id="PS50067"/>
    </source>
</evidence>
<keyword evidence="8" id="KW-0547">Nucleotide-binding</keyword>
<evidence type="ECO:0000256" key="2">
    <source>
        <dbReference type="ARBA" id="ARBA00022448"/>
    </source>
</evidence>
<comment type="similarity">
    <text evidence="8">Belongs to the TRAFAC class myosin-kinesin ATPase superfamily. Kinesin family.</text>
</comment>
<evidence type="ECO:0000313" key="10">
    <source>
        <dbReference type="EMBL" id="CAJ1405748.1"/>
    </source>
</evidence>